<evidence type="ECO:0008006" key="2">
    <source>
        <dbReference type="Google" id="ProtNLM"/>
    </source>
</evidence>
<evidence type="ECO:0000313" key="1">
    <source>
        <dbReference type="EMBL" id="SVD36272.1"/>
    </source>
</evidence>
<gene>
    <name evidence="1" type="ORF">METZ01_LOCUS389126</name>
</gene>
<name>A0A382UQ07_9ZZZZ</name>
<reference evidence="1" key="1">
    <citation type="submission" date="2018-05" db="EMBL/GenBank/DDBJ databases">
        <authorList>
            <person name="Lanie J.A."/>
            <person name="Ng W.-L."/>
            <person name="Kazmierczak K.M."/>
            <person name="Andrzejewski T.M."/>
            <person name="Davidsen T.M."/>
            <person name="Wayne K.J."/>
            <person name="Tettelin H."/>
            <person name="Glass J.I."/>
            <person name="Rusch D."/>
            <person name="Podicherti R."/>
            <person name="Tsui H.-C.T."/>
            <person name="Winkler M.E."/>
        </authorList>
    </citation>
    <scope>NUCLEOTIDE SEQUENCE</scope>
</reference>
<dbReference type="AlphaFoldDB" id="A0A382UQ07"/>
<organism evidence="1">
    <name type="scientific">marine metagenome</name>
    <dbReference type="NCBI Taxonomy" id="408172"/>
    <lineage>
        <taxon>unclassified sequences</taxon>
        <taxon>metagenomes</taxon>
        <taxon>ecological metagenomes</taxon>
    </lineage>
</organism>
<accession>A0A382UQ07</accession>
<dbReference type="EMBL" id="UINC01145876">
    <property type="protein sequence ID" value="SVD36272.1"/>
    <property type="molecule type" value="Genomic_DNA"/>
</dbReference>
<sequence>MNLPHWTDTPDRTRDDGAVFRVGDRVKVIGQDIHGEIVRWDGGKAVVLDDDRDDWAEPDEEGVLVFSLWDLVKW</sequence>
<proteinExistence type="predicted"/>
<protein>
    <recommendedName>
        <fullName evidence="2">DUF4314 domain-containing protein</fullName>
    </recommendedName>
</protein>